<gene>
    <name evidence="3" type="ORF">ABNX05_14990</name>
</gene>
<comment type="caution">
    <text evidence="3">The sequence shown here is derived from an EMBL/GenBank/DDBJ whole genome shotgun (WGS) entry which is preliminary data.</text>
</comment>
<dbReference type="RefSeq" id="WP_349660445.1">
    <property type="nucleotide sequence ID" value="NZ_JBEGDG010000010.1"/>
</dbReference>
<evidence type="ECO:0000313" key="4">
    <source>
        <dbReference type="Proteomes" id="UP001478862"/>
    </source>
</evidence>
<reference evidence="3 4" key="1">
    <citation type="submission" date="2024-06" db="EMBL/GenBank/DDBJ databases">
        <title>Lysinibacillus zambalefons sp. nov., a Novel Firmicute Isolated from the Poon Bato Zambales Hyperalkaline Spring.</title>
        <authorList>
            <person name="Aja J.A."/>
            <person name="Lazaro J.E.H."/>
            <person name="Llorin L.D."/>
            <person name="Lim K.R."/>
            <person name="Teodosio J."/>
            <person name="Dalisay D.S."/>
        </authorList>
    </citation>
    <scope>NUCLEOTIDE SEQUENCE [LARGE SCALE GENOMIC DNA]</scope>
    <source>
        <strain evidence="3 4">M3</strain>
    </source>
</reference>
<dbReference type="Pfam" id="PF00589">
    <property type="entry name" value="Phage_integrase"/>
    <property type="match status" value="1"/>
</dbReference>
<organism evidence="3 4">
    <name type="scientific">Lysinibacillus zambalensis</name>
    <dbReference type="NCBI Taxonomy" id="3160866"/>
    <lineage>
        <taxon>Bacteria</taxon>
        <taxon>Bacillati</taxon>
        <taxon>Bacillota</taxon>
        <taxon>Bacilli</taxon>
        <taxon>Bacillales</taxon>
        <taxon>Bacillaceae</taxon>
        <taxon>Lysinibacillus</taxon>
    </lineage>
</organism>
<dbReference type="PROSITE" id="PS51898">
    <property type="entry name" value="TYR_RECOMBINASE"/>
    <property type="match status" value="1"/>
</dbReference>
<dbReference type="InterPro" id="IPR013762">
    <property type="entry name" value="Integrase-like_cat_sf"/>
</dbReference>
<dbReference type="EMBL" id="JBEGDG010000010">
    <property type="protein sequence ID" value="MEQ6355934.1"/>
    <property type="molecule type" value="Genomic_DNA"/>
</dbReference>
<feature type="domain" description="Tyr recombinase" evidence="2">
    <location>
        <begin position="1"/>
        <end position="187"/>
    </location>
</feature>
<evidence type="ECO:0000259" key="2">
    <source>
        <dbReference type="PROSITE" id="PS51898"/>
    </source>
</evidence>
<evidence type="ECO:0000256" key="1">
    <source>
        <dbReference type="ARBA" id="ARBA00023172"/>
    </source>
</evidence>
<dbReference type="SUPFAM" id="SSF56349">
    <property type="entry name" value="DNA breaking-rejoining enzymes"/>
    <property type="match status" value="1"/>
</dbReference>
<dbReference type="Gene3D" id="1.10.443.10">
    <property type="entry name" value="Intergrase catalytic core"/>
    <property type="match status" value="1"/>
</dbReference>
<protein>
    <submittedName>
        <fullName evidence="3">Tyrosine-type recombinase/integrase</fullName>
    </submittedName>
</protein>
<evidence type="ECO:0000313" key="3">
    <source>
        <dbReference type="EMBL" id="MEQ6355934.1"/>
    </source>
</evidence>
<dbReference type="InterPro" id="IPR050090">
    <property type="entry name" value="Tyrosine_recombinase_XerCD"/>
</dbReference>
<proteinExistence type="predicted"/>
<dbReference type="Proteomes" id="UP001478862">
    <property type="component" value="Unassembled WGS sequence"/>
</dbReference>
<dbReference type="PANTHER" id="PTHR30349:SF82">
    <property type="entry name" value="INTEGRASE_RECOMBINASE YOEC-RELATED"/>
    <property type="match status" value="1"/>
</dbReference>
<name>A0ABV1MWJ5_9BACI</name>
<sequence>MNFVQPIRDMDKIIDVQEFLASKNKRDELLFCFGIYTGLRISDILRVKKGDVYNKDVFYVTEIKTKKSRKKSRKVTSKRRIPIVPELKRMINAYGKELRDEEYLFKSRQGRNQPITRVRAYDILREAAFACGLSEIGTHTLRKTFGYHIYMDTKDVALLQDIFGHSAPYITLKYIGVNQDAIDKAYSKLRFKR</sequence>
<keyword evidence="4" id="KW-1185">Reference proteome</keyword>
<accession>A0ABV1MWJ5</accession>
<dbReference type="InterPro" id="IPR002104">
    <property type="entry name" value="Integrase_catalytic"/>
</dbReference>
<dbReference type="InterPro" id="IPR011010">
    <property type="entry name" value="DNA_brk_join_enz"/>
</dbReference>
<keyword evidence="1" id="KW-0233">DNA recombination</keyword>
<dbReference type="PANTHER" id="PTHR30349">
    <property type="entry name" value="PHAGE INTEGRASE-RELATED"/>
    <property type="match status" value="1"/>
</dbReference>